<sequence>MNSAGQNDLPAEAVQEINHGFITIDPNSYSTSTPSNKYPHSKYISKRQFIFYGGVFPGQGKEQAGQPGQGQAKQPGQAQPEQQQPNAAPTQPQQQQPEAAPAQPQQQQPEAAPAQPQQQPKETAPTQKEEQQAAPTGQGITSIESRVIQLTNDERRKNGLPDLKPDTALSNVAREKSNDMQKNNYFSHTSPTYGSPFDMMRDFGISYKSAGENIAQGQRSPEEVVQAWMNSEGHRKNILSPNYTHIGVGHVANGNYWTQMFISK</sequence>
<reference evidence="3 4" key="1">
    <citation type="submission" date="2024-08" db="EMBL/GenBank/DDBJ databases">
        <title>Two novel Cytobacillus novel species.</title>
        <authorList>
            <person name="Liu G."/>
        </authorList>
    </citation>
    <scope>NUCLEOTIDE SEQUENCE [LARGE SCALE GENOMIC DNA]</scope>
    <source>
        <strain evidence="3 4">FJAT-54145</strain>
    </source>
</reference>
<dbReference type="InterPro" id="IPR014044">
    <property type="entry name" value="CAP_dom"/>
</dbReference>
<dbReference type="CDD" id="cd05379">
    <property type="entry name" value="CAP_bacterial"/>
    <property type="match status" value="1"/>
</dbReference>
<dbReference type="InterPro" id="IPR014258">
    <property type="entry name" value="CAP_domain_YkwD-like"/>
</dbReference>
<feature type="domain" description="SCP" evidence="2">
    <location>
        <begin position="149"/>
        <end position="261"/>
    </location>
</feature>
<dbReference type="EMBL" id="JBIACK010000001">
    <property type="protein sequence ID" value="MFE8699446.1"/>
    <property type="molecule type" value="Genomic_DNA"/>
</dbReference>
<dbReference type="InterPro" id="IPR035940">
    <property type="entry name" value="CAP_sf"/>
</dbReference>
<evidence type="ECO:0000313" key="4">
    <source>
        <dbReference type="Proteomes" id="UP001601059"/>
    </source>
</evidence>
<organism evidence="3 4">
    <name type="scientific">Cytobacillus spartinae</name>
    <dbReference type="NCBI Taxonomy" id="3299023"/>
    <lineage>
        <taxon>Bacteria</taxon>
        <taxon>Bacillati</taxon>
        <taxon>Bacillota</taxon>
        <taxon>Bacilli</taxon>
        <taxon>Bacillales</taxon>
        <taxon>Bacillaceae</taxon>
        <taxon>Cytobacillus</taxon>
    </lineage>
</organism>
<evidence type="ECO:0000256" key="1">
    <source>
        <dbReference type="SAM" id="MobiDB-lite"/>
    </source>
</evidence>
<feature type="region of interest" description="Disordered" evidence="1">
    <location>
        <begin position="55"/>
        <end position="187"/>
    </location>
</feature>
<dbReference type="Gene3D" id="3.40.33.10">
    <property type="entry name" value="CAP"/>
    <property type="match status" value="1"/>
</dbReference>
<comment type="caution">
    <text evidence="3">The sequence shown here is derived from an EMBL/GenBank/DDBJ whole genome shotgun (WGS) entry which is preliminary data.</text>
</comment>
<dbReference type="PANTHER" id="PTHR31157">
    <property type="entry name" value="SCP DOMAIN-CONTAINING PROTEIN"/>
    <property type="match status" value="1"/>
</dbReference>
<feature type="compositionally biased region" description="Polar residues" evidence="1">
    <location>
        <begin position="133"/>
        <end position="151"/>
    </location>
</feature>
<feature type="compositionally biased region" description="Basic and acidic residues" evidence="1">
    <location>
        <begin position="152"/>
        <end position="165"/>
    </location>
</feature>
<accession>A0ABW6K5I6</accession>
<dbReference type="Proteomes" id="UP001601059">
    <property type="component" value="Unassembled WGS sequence"/>
</dbReference>
<protein>
    <submittedName>
        <fullName evidence="3">CAP domain-containing protein</fullName>
    </submittedName>
</protein>
<dbReference type="SUPFAM" id="SSF55797">
    <property type="entry name" value="PR-1-like"/>
    <property type="match status" value="1"/>
</dbReference>
<dbReference type="NCBIfam" id="TIGR02909">
    <property type="entry name" value="spore_YkwD"/>
    <property type="match status" value="1"/>
</dbReference>
<name>A0ABW6K5I6_9BACI</name>
<keyword evidence="4" id="KW-1185">Reference proteome</keyword>
<feature type="compositionally biased region" description="Low complexity" evidence="1">
    <location>
        <begin position="58"/>
        <end position="126"/>
    </location>
</feature>
<gene>
    <name evidence="3" type="ORF">ACFYKX_02285</name>
</gene>
<evidence type="ECO:0000313" key="3">
    <source>
        <dbReference type="EMBL" id="MFE8699446.1"/>
    </source>
</evidence>
<dbReference type="PANTHER" id="PTHR31157:SF1">
    <property type="entry name" value="SCP DOMAIN-CONTAINING PROTEIN"/>
    <property type="match status" value="1"/>
</dbReference>
<evidence type="ECO:0000259" key="2">
    <source>
        <dbReference type="Pfam" id="PF00188"/>
    </source>
</evidence>
<dbReference type="Pfam" id="PF00188">
    <property type="entry name" value="CAP"/>
    <property type="match status" value="1"/>
</dbReference>
<dbReference type="RefSeq" id="WP_389359006.1">
    <property type="nucleotide sequence ID" value="NZ_JBIACK010000001.1"/>
</dbReference>
<proteinExistence type="predicted"/>